<protein>
    <recommendedName>
        <fullName evidence="8">L,D-TPase catalytic domain-containing protein</fullName>
    </recommendedName>
</protein>
<keyword evidence="7" id="KW-0472">Membrane</keyword>
<dbReference type="Gene3D" id="2.40.440.10">
    <property type="entry name" value="L,D-transpeptidase catalytic domain-like"/>
    <property type="match status" value="1"/>
</dbReference>
<dbReference type="GO" id="GO:0071555">
    <property type="term" value="P:cell wall organization"/>
    <property type="evidence" value="ECO:0007669"/>
    <property type="project" value="UniProtKB-UniRule"/>
</dbReference>
<dbReference type="AlphaFoldDB" id="A0A6J4P0K5"/>
<gene>
    <name evidence="9" type="ORF">AVDCRST_MAG75-2132</name>
</gene>
<comment type="pathway">
    <text evidence="1 6">Cell wall biogenesis; peptidoglycan biosynthesis.</text>
</comment>
<keyword evidence="2" id="KW-0808">Transferase</keyword>
<evidence type="ECO:0000256" key="6">
    <source>
        <dbReference type="PROSITE-ProRule" id="PRU01373"/>
    </source>
</evidence>
<dbReference type="GO" id="GO:0005576">
    <property type="term" value="C:extracellular region"/>
    <property type="evidence" value="ECO:0007669"/>
    <property type="project" value="TreeGrafter"/>
</dbReference>
<dbReference type="EMBL" id="CADCUO010000138">
    <property type="protein sequence ID" value="CAA9400880.1"/>
    <property type="molecule type" value="Genomic_DNA"/>
</dbReference>
<proteinExistence type="predicted"/>
<dbReference type="UniPathway" id="UPA00219"/>
<dbReference type="GO" id="GO:0071972">
    <property type="term" value="F:peptidoglycan L,D-transpeptidase activity"/>
    <property type="evidence" value="ECO:0007669"/>
    <property type="project" value="TreeGrafter"/>
</dbReference>
<dbReference type="PANTHER" id="PTHR30582:SF33">
    <property type="entry name" value="EXPORTED PROTEIN"/>
    <property type="match status" value="1"/>
</dbReference>
<name>A0A6J4P0K5_9ACTN</name>
<evidence type="ECO:0000256" key="4">
    <source>
        <dbReference type="ARBA" id="ARBA00022984"/>
    </source>
</evidence>
<evidence type="ECO:0000256" key="2">
    <source>
        <dbReference type="ARBA" id="ARBA00022679"/>
    </source>
</evidence>
<dbReference type="InterPro" id="IPR005490">
    <property type="entry name" value="LD_TPept_cat_dom"/>
</dbReference>
<dbReference type="GO" id="GO:0018104">
    <property type="term" value="P:peptidoglycan-protein cross-linking"/>
    <property type="evidence" value="ECO:0007669"/>
    <property type="project" value="TreeGrafter"/>
</dbReference>
<reference evidence="9" key="1">
    <citation type="submission" date="2020-02" db="EMBL/GenBank/DDBJ databases">
        <authorList>
            <person name="Meier V. D."/>
        </authorList>
    </citation>
    <scope>NUCLEOTIDE SEQUENCE</scope>
    <source>
        <strain evidence="9">AVDCRST_MAG75</strain>
    </source>
</reference>
<dbReference type="SUPFAM" id="SSF141523">
    <property type="entry name" value="L,D-transpeptidase catalytic domain-like"/>
    <property type="match status" value="1"/>
</dbReference>
<dbReference type="PANTHER" id="PTHR30582">
    <property type="entry name" value="L,D-TRANSPEPTIDASE"/>
    <property type="match status" value="1"/>
</dbReference>
<feature type="transmembrane region" description="Helical" evidence="7">
    <location>
        <begin position="30"/>
        <end position="47"/>
    </location>
</feature>
<keyword evidence="5 6" id="KW-0961">Cell wall biogenesis/degradation</keyword>
<dbReference type="CDD" id="cd16913">
    <property type="entry name" value="YkuD_like"/>
    <property type="match status" value="1"/>
</dbReference>
<dbReference type="InterPro" id="IPR050979">
    <property type="entry name" value="LD-transpeptidase"/>
</dbReference>
<organism evidence="9">
    <name type="scientific">uncultured Propionibacteriaceae bacterium</name>
    <dbReference type="NCBI Taxonomy" id="257457"/>
    <lineage>
        <taxon>Bacteria</taxon>
        <taxon>Bacillati</taxon>
        <taxon>Actinomycetota</taxon>
        <taxon>Actinomycetes</taxon>
        <taxon>Propionibacteriales</taxon>
        <taxon>Propionibacteriaceae</taxon>
        <taxon>environmental samples</taxon>
    </lineage>
</organism>
<accession>A0A6J4P0K5</accession>
<feature type="active site" description="Proton donor/acceptor" evidence="6">
    <location>
        <position position="217"/>
    </location>
</feature>
<evidence type="ECO:0000259" key="8">
    <source>
        <dbReference type="PROSITE" id="PS52029"/>
    </source>
</evidence>
<feature type="domain" description="L,D-TPase catalytic" evidence="8">
    <location>
        <begin position="130"/>
        <end position="257"/>
    </location>
</feature>
<evidence type="ECO:0000256" key="3">
    <source>
        <dbReference type="ARBA" id="ARBA00022960"/>
    </source>
</evidence>
<evidence type="ECO:0000256" key="7">
    <source>
        <dbReference type="SAM" id="Phobius"/>
    </source>
</evidence>
<dbReference type="GO" id="GO:0008360">
    <property type="term" value="P:regulation of cell shape"/>
    <property type="evidence" value="ECO:0007669"/>
    <property type="project" value="UniProtKB-UniRule"/>
</dbReference>
<dbReference type="InterPro" id="IPR038063">
    <property type="entry name" value="Transpep_catalytic_dom"/>
</dbReference>
<keyword evidence="4 6" id="KW-0573">Peptidoglycan synthesis</keyword>
<keyword evidence="7" id="KW-1133">Transmembrane helix</keyword>
<dbReference type="PROSITE" id="PS52029">
    <property type="entry name" value="LD_TPASE"/>
    <property type="match status" value="1"/>
</dbReference>
<evidence type="ECO:0000256" key="5">
    <source>
        <dbReference type="ARBA" id="ARBA00023316"/>
    </source>
</evidence>
<keyword evidence="7" id="KW-0812">Transmembrane</keyword>
<evidence type="ECO:0000313" key="9">
    <source>
        <dbReference type="EMBL" id="CAA9400880.1"/>
    </source>
</evidence>
<sequence length="263" mass="28935">MAPRQVRDLVPIGRTTADDTAAVSHLVRRFAALIAAAVMAVVVPAVATPTPAAAASCTAGTGPYQAQVEAYLKLPVDGRNSYSDCVAIRAWQVKNDIVPAAGYAGSLTNMVVTHKKLARSRASMCPALSRVVCVDLTSQMMWIAESGKRVWGPYAIRSGRDGYETRTTTNRGGDCRSKYSTGSADYCKIFWRHRDHYNDTGDHMPYSMFFDGGEAFHTYKERYIYNPLGSHGCIHMLPSKAQWLWDQMPNGTKIFIFGRKPGT</sequence>
<dbReference type="GO" id="GO:0016740">
    <property type="term" value="F:transferase activity"/>
    <property type="evidence" value="ECO:0007669"/>
    <property type="project" value="UniProtKB-KW"/>
</dbReference>
<keyword evidence="3 6" id="KW-0133">Cell shape</keyword>
<dbReference type="Pfam" id="PF03734">
    <property type="entry name" value="YkuD"/>
    <property type="match status" value="1"/>
</dbReference>
<feature type="active site" description="Nucleophile" evidence="6">
    <location>
        <position position="233"/>
    </location>
</feature>
<evidence type="ECO:0000256" key="1">
    <source>
        <dbReference type="ARBA" id="ARBA00004752"/>
    </source>
</evidence>